<evidence type="ECO:0000313" key="4">
    <source>
        <dbReference type="Proteomes" id="UP000332711"/>
    </source>
</evidence>
<name>A0A477E6E5_LISMN</name>
<sequence>MNAKNKKKRTEIIKQLCIAEDNENNAEIKRLGIALMSLEDPDEFDELHDNTRRRVELTVDEYLDYREIFTDQQIADICGVHEKTLYLFRKRNGLVIPRKEHMNK</sequence>
<reference evidence="1 5" key="1">
    <citation type="submission" date="2018-06" db="EMBL/GenBank/DDBJ databases">
        <authorList>
            <consortium name="GenomeTrakr: Next Generation Sequencing Network for Food Pathogen Tracability"/>
        </authorList>
    </citation>
    <scope>NUCLEOTIDE SEQUENCE [LARGE SCALE GENOMIC DNA]</scope>
    <source>
        <strain evidence="1 5">NYAG13B12507-5</strain>
    </source>
</reference>
<evidence type="ECO:0000313" key="2">
    <source>
        <dbReference type="EMBL" id="EAE2899337.1"/>
    </source>
</evidence>
<gene>
    <name evidence="1" type="ORF">CD20_05730</name>
    <name evidence="2" type="ORF">E1W43_15495</name>
    <name evidence="3" type="ORF">E1X78_09945</name>
</gene>
<dbReference type="AlphaFoldDB" id="A0A477E6E5"/>
<dbReference type="EMBL" id="AAASTI010000005">
    <property type="protein sequence ID" value="EAE5604432.1"/>
    <property type="molecule type" value="Genomic_DNA"/>
</dbReference>
<dbReference type="EMBL" id="AAARLF010000020">
    <property type="protein sequence ID" value="EAE2899337.1"/>
    <property type="molecule type" value="Genomic_DNA"/>
</dbReference>
<evidence type="ECO:0000313" key="1">
    <source>
        <dbReference type="EMBL" id="EAD8145567.1"/>
    </source>
</evidence>
<dbReference type="Proteomes" id="UP000401273">
    <property type="component" value="Unassembled WGS sequence"/>
</dbReference>
<evidence type="ECO:0000313" key="6">
    <source>
        <dbReference type="Proteomes" id="UP000401273"/>
    </source>
</evidence>
<proteinExistence type="predicted"/>
<reference evidence="4 6" key="2">
    <citation type="submission" date="2019-03" db="EMBL/GenBank/DDBJ databases">
        <authorList>
            <person name="Ashton P.M."/>
            <person name="Dallman T."/>
            <person name="Nair S."/>
            <person name="De Pinna E."/>
            <person name="Peters T."/>
            <person name="Grant K."/>
        </authorList>
    </citation>
    <scope>NUCLEOTIDE SEQUENCE [LARGE SCALE GENOMIC DNA]</scope>
    <source>
        <strain evidence="2">RL15000271</strain>
        <strain evidence="3">RL15000440</strain>
    </source>
</reference>
<accession>A0A477E6E5</accession>
<evidence type="ECO:0000313" key="5">
    <source>
        <dbReference type="Proteomes" id="UP000371553"/>
    </source>
</evidence>
<dbReference type="Proteomes" id="UP000332711">
    <property type="component" value="Unassembled WGS sequence"/>
</dbReference>
<dbReference type="EMBL" id="AAAPCR010000004">
    <property type="protein sequence ID" value="EAD8145567.1"/>
    <property type="molecule type" value="Genomic_DNA"/>
</dbReference>
<evidence type="ECO:0000313" key="3">
    <source>
        <dbReference type="EMBL" id="EAE5604432.1"/>
    </source>
</evidence>
<protein>
    <submittedName>
        <fullName evidence="2">Uncharacterized protein</fullName>
    </submittedName>
</protein>
<dbReference type="RefSeq" id="WP_031669120.1">
    <property type="nucleotide sequence ID" value="NZ_CADEHJ010000001.1"/>
</dbReference>
<comment type="caution">
    <text evidence="2">The sequence shown here is derived from an EMBL/GenBank/DDBJ whole genome shotgun (WGS) entry which is preliminary data.</text>
</comment>
<dbReference type="Proteomes" id="UP000371553">
    <property type="component" value="Unassembled WGS sequence"/>
</dbReference>
<organism evidence="2 6">
    <name type="scientific">Listeria monocytogenes</name>
    <dbReference type="NCBI Taxonomy" id="1639"/>
    <lineage>
        <taxon>Bacteria</taxon>
        <taxon>Bacillati</taxon>
        <taxon>Bacillota</taxon>
        <taxon>Bacilli</taxon>
        <taxon>Bacillales</taxon>
        <taxon>Listeriaceae</taxon>
        <taxon>Listeria</taxon>
    </lineage>
</organism>